<evidence type="ECO:0000313" key="1">
    <source>
        <dbReference type="EMBL" id="KAJ0203631.1"/>
    </source>
</evidence>
<sequence length="192" mass="22805">MKHEVGLTIIATIIITKNDDDIVIGPFNCDSCEVVSDVYGNGSSSFVLFERHVKDLIHRGKQWLREKISKDQGHQNIHNEFKILLNKKFFFKVQISMFNLHNKYRAYTMHKLTDDENVFLLRFSNSHQIMNNIFSMLMIFLLTSQIKWENVSYKYNFLSINENSNYSNILLTFTKFPKVKPYDPLFNIYFFH</sequence>
<dbReference type="InterPro" id="IPR012340">
    <property type="entry name" value="NA-bd_OB-fold"/>
</dbReference>
<dbReference type="EMBL" id="NBSK02000005">
    <property type="protein sequence ID" value="KAJ0203631.1"/>
    <property type="molecule type" value="Genomic_DNA"/>
</dbReference>
<dbReference type="Gene3D" id="2.40.50.140">
    <property type="entry name" value="Nucleic acid-binding proteins"/>
    <property type="match status" value="1"/>
</dbReference>
<comment type="caution">
    <text evidence="1">The sequence shown here is derived from an EMBL/GenBank/DDBJ whole genome shotgun (WGS) entry which is preliminary data.</text>
</comment>
<evidence type="ECO:0000313" key="2">
    <source>
        <dbReference type="Proteomes" id="UP000235145"/>
    </source>
</evidence>
<keyword evidence="2" id="KW-1185">Reference proteome</keyword>
<dbReference type="Proteomes" id="UP000235145">
    <property type="component" value="Unassembled WGS sequence"/>
</dbReference>
<reference evidence="1 2" key="1">
    <citation type="journal article" date="2017" name="Nat. Commun.">
        <title>Genome assembly with in vitro proximity ligation data and whole-genome triplication in lettuce.</title>
        <authorList>
            <person name="Reyes-Chin-Wo S."/>
            <person name="Wang Z."/>
            <person name="Yang X."/>
            <person name="Kozik A."/>
            <person name="Arikit S."/>
            <person name="Song C."/>
            <person name="Xia L."/>
            <person name="Froenicke L."/>
            <person name="Lavelle D.O."/>
            <person name="Truco M.J."/>
            <person name="Xia R."/>
            <person name="Zhu S."/>
            <person name="Xu C."/>
            <person name="Xu H."/>
            <person name="Xu X."/>
            <person name="Cox K."/>
            <person name="Korf I."/>
            <person name="Meyers B.C."/>
            <person name="Michelmore R.W."/>
        </authorList>
    </citation>
    <scope>NUCLEOTIDE SEQUENCE [LARGE SCALE GENOMIC DNA]</scope>
    <source>
        <strain evidence="2">cv. Salinas</strain>
        <tissue evidence="1">Seedlings</tissue>
    </source>
</reference>
<dbReference type="AlphaFoldDB" id="A0A9R1X8R7"/>
<organism evidence="1 2">
    <name type="scientific">Lactuca sativa</name>
    <name type="common">Garden lettuce</name>
    <dbReference type="NCBI Taxonomy" id="4236"/>
    <lineage>
        <taxon>Eukaryota</taxon>
        <taxon>Viridiplantae</taxon>
        <taxon>Streptophyta</taxon>
        <taxon>Embryophyta</taxon>
        <taxon>Tracheophyta</taxon>
        <taxon>Spermatophyta</taxon>
        <taxon>Magnoliopsida</taxon>
        <taxon>eudicotyledons</taxon>
        <taxon>Gunneridae</taxon>
        <taxon>Pentapetalae</taxon>
        <taxon>asterids</taxon>
        <taxon>campanulids</taxon>
        <taxon>Asterales</taxon>
        <taxon>Asteraceae</taxon>
        <taxon>Cichorioideae</taxon>
        <taxon>Cichorieae</taxon>
        <taxon>Lactucinae</taxon>
        <taxon>Lactuca</taxon>
    </lineage>
</organism>
<protein>
    <submittedName>
        <fullName evidence="1">Uncharacterized protein</fullName>
    </submittedName>
</protein>
<proteinExistence type="predicted"/>
<gene>
    <name evidence="1" type="ORF">LSAT_V11C500282800</name>
</gene>
<name>A0A9R1X8R7_LACSA</name>
<accession>A0A9R1X8R7</accession>